<evidence type="ECO:0000256" key="9">
    <source>
        <dbReference type="ARBA" id="ARBA00023160"/>
    </source>
</evidence>
<dbReference type="InterPro" id="IPR001095">
    <property type="entry name" value="Acetyl_CoA_COase_a_su"/>
</dbReference>
<reference evidence="12" key="2">
    <citation type="submission" date="2019-12" db="EMBL/GenBank/DDBJ databases">
        <authorList>
            <person name="Hoang T.H.H."/>
            <person name="Okutani A."/>
        </authorList>
    </citation>
    <scope>NUCLEOTIDE SEQUENCE</scope>
    <source>
        <strain evidence="12">QuyetLC</strain>
    </source>
</reference>
<sequence>MREIDWPNAGYFICHCFDYFTELKGDRTYKDDQAVIGGIGRINEQFFTIVGIHRGKNIKENVSYNFGMPHPEGCRKSLRLIRQAEKFKRPMICLVDTHGASCDSDSEERGIAEAIARNLFELSSVGVPVLSIIIGSGNSGGALALVIANKVWIAEDAYYSVISPEGFAYIVWKDSDLKKKASEIVGKIIPIFSDGERNSSNFAYLREKLILFANEYLSLSEQEIINQRYLRYRKF</sequence>
<dbReference type="GO" id="GO:0005524">
    <property type="term" value="F:ATP binding"/>
    <property type="evidence" value="ECO:0007669"/>
    <property type="project" value="UniProtKB-KW"/>
</dbReference>
<keyword evidence="8" id="KW-0443">Lipid metabolism</keyword>
<dbReference type="Pfam" id="PF03255">
    <property type="entry name" value="ACCA"/>
    <property type="match status" value="1"/>
</dbReference>
<evidence type="ECO:0000256" key="1">
    <source>
        <dbReference type="ARBA" id="ARBA00004956"/>
    </source>
</evidence>
<dbReference type="SUPFAM" id="SSF52096">
    <property type="entry name" value="ClpP/crotonase"/>
    <property type="match status" value="1"/>
</dbReference>
<accession>A0A640ML29</accession>
<dbReference type="EC" id="2.1.3.15" evidence="2"/>
<evidence type="ECO:0000313" key="12">
    <source>
        <dbReference type="EMBL" id="GEU14552.1"/>
    </source>
</evidence>
<evidence type="ECO:0000256" key="5">
    <source>
        <dbReference type="ARBA" id="ARBA00022741"/>
    </source>
</evidence>
<evidence type="ECO:0000259" key="11">
    <source>
        <dbReference type="PROSITE" id="PS50989"/>
    </source>
</evidence>
<organism evidence="12">
    <name type="scientific">Bacillus anthracis</name>
    <name type="common">anthrax bacterium</name>
    <dbReference type="NCBI Taxonomy" id="1392"/>
    <lineage>
        <taxon>Bacteria</taxon>
        <taxon>Bacillati</taxon>
        <taxon>Bacillota</taxon>
        <taxon>Bacilli</taxon>
        <taxon>Bacillales</taxon>
        <taxon>Bacillaceae</taxon>
        <taxon>Bacillus</taxon>
        <taxon>Bacillus cereus group</taxon>
    </lineage>
</organism>
<dbReference type="Gene3D" id="3.90.226.10">
    <property type="entry name" value="2-enoyl-CoA Hydratase, Chain A, domain 1"/>
    <property type="match status" value="1"/>
</dbReference>
<keyword evidence="5" id="KW-0547">Nucleotide-binding</keyword>
<comment type="caution">
    <text evidence="12">The sequence shown here is derived from an EMBL/GenBank/DDBJ whole genome shotgun (WGS) entry which is preliminary data.</text>
</comment>
<keyword evidence="3" id="KW-0444">Lipid biosynthesis</keyword>
<name>A0A640ML29_BACAN</name>
<gene>
    <name evidence="12" type="primary">accA_2</name>
    <name evidence="12" type="ORF">QuyetLC_46990</name>
</gene>
<dbReference type="PANTHER" id="PTHR42853">
    <property type="entry name" value="ACETYL-COENZYME A CARBOXYLASE CARBOXYL TRANSFERASE SUBUNIT ALPHA"/>
    <property type="match status" value="1"/>
</dbReference>
<dbReference type="EMBL" id="BLEY01000072">
    <property type="protein sequence ID" value="GEU14552.1"/>
    <property type="molecule type" value="Genomic_DNA"/>
</dbReference>
<keyword evidence="9" id="KW-0275">Fatty acid biosynthesis</keyword>
<keyword evidence="7" id="KW-0067">ATP-binding</keyword>
<comment type="pathway">
    <text evidence="1">Lipid metabolism; malonyl-CoA biosynthesis; malonyl-CoA from acetyl-CoA: step 1/1.</text>
</comment>
<protein>
    <recommendedName>
        <fullName evidence="2">acetyl-CoA carboxytransferase</fullName>
        <ecNumber evidence="2">2.1.3.15</ecNumber>
    </recommendedName>
</protein>
<feature type="domain" description="CoA carboxyltransferase C-terminal" evidence="11">
    <location>
        <begin position="1"/>
        <end position="235"/>
    </location>
</feature>
<keyword evidence="4 12" id="KW-0808">Transferase</keyword>
<dbReference type="PRINTS" id="PR01069">
    <property type="entry name" value="ACCCTRFRASEA"/>
</dbReference>
<evidence type="ECO:0000256" key="2">
    <source>
        <dbReference type="ARBA" id="ARBA00011883"/>
    </source>
</evidence>
<dbReference type="InterPro" id="IPR011763">
    <property type="entry name" value="COA_CT_C"/>
</dbReference>
<evidence type="ECO:0000256" key="6">
    <source>
        <dbReference type="ARBA" id="ARBA00022832"/>
    </source>
</evidence>
<evidence type="ECO:0000256" key="8">
    <source>
        <dbReference type="ARBA" id="ARBA00023098"/>
    </source>
</evidence>
<dbReference type="GO" id="GO:0006633">
    <property type="term" value="P:fatty acid biosynthetic process"/>
    <property type="evidence" value="ECO:0007669"/>
    <property type="project" value="UniProtKB-KW"/>
</dbReference>
<dbReference type="UniPathway" id="UPA00655">
    <property type="reaction ID" value="UER00711"/>
</dbReference>
<dbReference type="GO" id="GO:0009317">
    <property type="term" value="C:acetyl-CoA carboxylase complex"/>
    <property type="evidence" value="ECO:0007669"/>
    <property type="project" value="InterPro"/>
</dbReference>
<dbReference type="InterPro" id="IPR029045">
    <property type="entry name" value="ClpP/crotonase-like_dom_sf"/>
</dbReference>
<proteinExistence type="predicted"/>
<dbReference type="GO" id="GO:0003989">
    <property type="term" value="F:acetyl-CoA carboxylase activity"/>
    <property type="evidence" value="ECO:0007669"/>
    <property type="project" value="InterPro"/>
</dbReference>
<keyword evidence="6" id="KW-0276">Fatty acid metabolism</keyword>
<reference evidence="12" key="1">
    <citation type="submission" date="2019-12" db="EMBL/GenBank/DDBJ databases">
        <title>Epidemiological and comparative genomic analysis of Bacillus anthracis isolated from northern Vietnam.</title>
        <authorList>
            <person name="Hoang T.T.H."/>
            <person name="Dang D.A."/>
            <person name="Pham M.H."/>
            <person name="Luong M.H."/>
            <person name="Tran N.D."/>
            <person name="Nguyen T.H."/>
            <person name="Nguyen T.T."/>
            <person name="Inoue S."/>
            <person name="Morikawa S."/>
            <person name="Okutani A."/>
        </authorList>
    </citation>
    <scope>NUCLEOTIDE SEQUENCE</scope>
    <source>
        <strain evidence="12">QuyetLC</strain>
    </source>
</reference>
<evidence type="ECO:0000256" key="7">
    <source>
        <dbReference type="ARBA" id="ARBA00022840"/>
    </source>
</evidence>
<dbReference type="AlphaFoldDB" id="A0A640ML29"/>
<evidence type="ECO:0000256" key="3">
    <source>
        <dbReference type="ARBA" id="ARBA00022516"/>
    </source>
</evidence>
<comment type="catalytic activity">
    <reaction evidence="10">
        <text>N(6)-carboxybiotinyl-L-lysyl-[protein] + acetyl-CoA = N(6)-biotinyl-L-lysyl-[protein] + malonyl-CoA</text>
        <dbReference type="Rhea" id="RHEA:54728"/>
        <dbReference type="Rhea" id="RHEA-COMP:10505"/>
        <dbReference type="Rhea" id="RHEA-COMP:10506"/>
        <dbReference type="ChEBI" id="CHEBI:57288"/>
        <dbReference type="ChEBI" id="CHEBI:57384"/>
        <dbReference type="ChEBI" id="CHEBI:83144"/>
        <dbReference type="ChEBI" id="CHEBI:83145"/>
        <dbReference type="EC" id="2.1.3.15"/>
    </reaction>
</comment>
<dbReference type="GO" id="GO:0016743">
    <property type="term" value="F:carboxyl- or carbamoyltransferase activity"/>
    <property type="evidence" value="ECO:0007669"/>
    <property type="project" value="InterPro"/>
</dbReference>
<dbReference type="GO" id="GO:2001295">
    <property type="term" value="P:malonyl-CoA biosynthetic process"/>
    <property type="evidence" value="ECO:0007669"/>
    <property type="project" value="UniProtKB-UniPathway"/>
</dbReference>
<evidence type="ECO:0000256" key="4">
    <source>
        <dbReference type="ARBA" id="ARBA00022679"/>
    </source>
</evidence>
<dbReference type="PROSITE" id="PS50989">
    <property type="entry name" value="COA_CT_CTER"/>
    <property type="match status" value="1"/>
</dbReference>
<evidence type="ECO:0000256" key="10">
    <source>
        <dbReference type="ARBA" id="ARBA00049152"/>
    </source>
</evidence>
<dbReference type="PANTHER" id="PTHR42853:SF3">
    <property type="entry name" value="ACETYL-COENZYME A CARBOXYLASE CARBOXYL TRANSFERASE SUBUNIT ALPHA, CHLOROPLASTIC"/>
    <property type="match status" value="1"/>
</dbReference>